<dbReference type="Pfam" id="PF18826">
    <property type="entry name" value="bVLRF1"/>
    <property type="match status" value="1"/>
</dbReference>
<dbReference type="InterPro" id="IPR047139">
    <property type="entry name" value="ANKZ1/VMS1"/>
</dbReference>
<reference evidence="14 15" key="1">
    <citation type="submission" date="2014-09" db="EMBL/GenBank/DDBJ databases">
        <authorList>
            <person name="Ellenberger Sabrina"/>
        </authorList>
    </citation>
    <scope>NUCLEOTIDE SEQUENCE [LARGE SCALE GENOMIC DNA]</scope>
    <source>
        <strain evidence="14 15">CBS 412.66</strain>
    </source>
</reference>
<keyword evidence="15" id="KW-1185">Reference proteome</keyword>
<dbReference type="PANTHER" id="PTHR16036:SF2">
    <property type="entry name" value="TRNA ENDONUCLEASE ANKZF1"/>
    <property type="match status" value="1"/>
</dbReference>
<accession>A0A0B7NB07</accession>
<keyword evidence="8" id="KW-0040">ANK repeat</keyword>
<evidence type="ECO:0000259" key="13">
    <source>
        <dbReference type="PROSITE" id="PS52044"/>
    </source>
</evidence>
<dbReference type="AlphaFoldDB" id="A0A0B7NB07"/>
<evidence type="ECO:0000256" key="3">
    <source>
        <dbReference type="ARBA" id="ARBA00022490"/>
    </source>
</evidence>
<evidence type="ECO:0000256" key="2">
    <source>
        <dbReference type="ARBA" id="ARBA00009262"/>
    </source>
</evidence>
<keyword evidence="7 10" id="KW-0378">Hydrolase</keyword>
<feature type="compositionally biased region" description="Acidic residues" evidence="12">
    <location>
        <begin position="131"/>
        <end position="142"/>
    </location>
</feature>
<protein>
    <recommendedName>
        <fullName evidence="13">VLRF1 domain-containing protein</fullName>
    </recommendedName>
</protein>
<keyword evidence="4 10" id="KW-0540">Nuclease</keyword>
<evidence type="ECO:0000256" key="10">
    <source>
        <dbReference type="PROSITE-ProRule" id="PRU01389"/>
    </source>
</evidence>
<evidence type="ECO:0000256" key="1">
    <source>
        <dbReference type="ARBA" id="ARBA00004496"/>
    </source>
</evidence>
<dbReference type="GO" id="GO:0016787">
    <property type="term" value="F:hydrolase activity"/>
    <property type="evidence" value="ECO:0007669"/>
    <property type="project" value="UniProtKB-KW"/>
</dbReference>
<comment type="domain">
    <text evidence="10">The VLRF1 domain mediates binding to the 60S ribosomal subunit.</text>
</comment>
<evidence type="ECO:0000313" key="14">
    <source>
        <dbReference type="EMBL" id="CEP12209.1"/>
    </source>
</evidence>
<comment type="similarity">
    <text evidence="2 10">Belongs to the ANKZF1/VMS1 family.</text>
</comment>
<organism evidence="14 15">
    <name type="scientific">Parasitella parasitica</name>
    <dbReference type="NCBI Taxonomy" id="35722"/>
    <lineage>
        <taxon>Eukaryota</taxon>
        <taxon>Fungi</taxon>
        <taxon>Fungi incertae sedis</taxon>
        <taxon>Mucoromycota</taxon>
        <taxon>Mucoromycotina</taxon>
        <taxon>Mucoromycetes</taxon>
        <taxon>Mucorales</taxon>
        <taxon>Mucorineae</taxon>
        <taxon>Mucoraceae</taxon>
        <taxon>Parasitella</taxon>
    </lineage>
</organism>
<feature type="domain" description="VLRF1" evidence="13">
    <location>
        <begin position="222"/>
        <end position="367"/>
    </location>
</feature>
<gene>
    <name evidence="14" type="primary">PARPA_06142.1 scaffold 21287</name>
</gene>
<dbReference type="GO" id="GO:0005737">
    <property type="term" value="C:cytoplasm"/>
    <property type="evidence" value="ECO:0007669"/>
    <property type="project" value="UniProtKB-SubCell"/>
</dbReference>
<evidence type="ECO:0000256" key="12">
    <source>
        <dbReference type="SAM" id="MobiDB-lite"/>
    </source>
</evidence>
<evidence type="ECO:0000256" key="7">
    <source>
        <dbReference type="ARBA" id="ARBA00022801"/>
    </source>
</evidence>
<dbReference type="Proteomes" id="UP000054107">
    <property type="component" value="Unassembled WGS sequence"/>
</dbReference>
<name>A0A0B7NB07_9FUNG</name>
<sequence length="638" mass="73208">MSQKRQQHISVFEIPEDLLAQLEPVEKDTEAVWSLAAENQEQQNDDVVNSKALERLQIQEDRLANQDNELTCNTCAIEFQDRGEQRQHFSTDWHRYNIKRKVVLDAKPVTLPEFEAILTDLTESISGSEGDYSEDEDEEEGEKSEKRPDLDSIVDRQKQRQEQEEKLANEAKQIVLPVMKKHSALAWFKTPEKDASSHYGIYRHLLQNSTLAQLQRSQHKGKKRTWTIIMLGGGHFAGCVIDVDASISDVKLIQHKTFHRYTTRRKQGGSQSANDNAKGAANSAGAQIRRYNEQLLQQQVRAVLSQWHQYIAQSEMVLVHAPSGNRKLVYNYEGAVLDANQVRSIPFATRRPTLSELKRVFTEMTTVKQIQVDEQAMETCKQKWIEKEKKAKCLLERSTMAAKKAAVVVKKDTVNPHLEKLLNLVRQNKTSVTLGYLEKHMDLPVRGRMPAEEVPDDEDLYHYPTLLHVAANTGGAADLVKALLIQYDADPTVISDAGKTAYEVSKDKETRNAFRRCMCDYPDKWRWLEDGRVPSPLTEQQELDQLAKEKKKQAKEQEKKRLLDIERQKMEAAKEAKEEEARFEKLQAARAKSNMMPIVRRLGGDSVMNTANMTPEARMRLEREKRARAAEDRLKRLQ</sequence>
<dbReference type="GO" id="GO:0004519">
    <property type="term" value="F:endonuclease activity"/>
    <property type="evidence" value="ECO:0007669"/>
    <property type="project" value="UniProtKB-KW"/>
</dbReference>
<feature type="region of interest" description="Disordered" evidence="12">
    <location>
        <begin position="125"/>
        <end position="166"/>
    </location>
</feature>
<dbReference type="EMBL" id="LN727569">
    <property type="protein sequence ID" value="CEP12209.1"/>
    <property type="molecule type" value="Genomic_DNA"/>
</dbReference>
<dbReference type="OrthoDB" id="429841at2759"/>
<dbReference type="STRING" id="35722.A0A0B7NB07"/>
<dbReference type="InterPro" id="IPR041175">
    <property type="entry name" value="VLRF1/Vms1"/>
</dbReference>
<feature type="coiled-coil region" evidence="11">
    <location>
        <begin position="537"/>
        <end position="594"/>
    </location>
</feature>
<dbReference type="PROSITE" id="PS52044">
    <property type="entry name" value="VLRF1"/>
    <property type="match status" value="1"/>
</dbReference>
<feature type="compositionally biased region" description="Basic and acidic residues" evidence="12">
    <location>
        <begin position="143"/>
        <end position="166"/>
    </location>
</feature>
<dbReference type="PANTHER" id="PTHR16036">
    <property type="entry name" value="ANKYRIN REPEAT AND ZINC FINGER DOMAIN-CONTAINING PROTEIN 1"/>
    <property type="match status" value="1"/>
</dbReference>
<evidence type="ECO:0000256" key="11">
    <source>
        <dbReference type="SAM" id="Coils"/>
    </source>
</evidence>
<evidence type="ECO:0000256" key="9">
    <source>
        <dbReference type="ARBA" id="ARBA00023054"/>
    </source>
</evidence>
<evidence type="ECO:0000313" key="15">
    <source>
        <dbReference type="Proteomes" id="UP000054107"/>
    </source>
</evidence>
<feature type="region of interest" description="Disordered" evidence="12">
    <location>
        <begin position="263"/>
        <end position="284"/>
    </location>
</feature>
<evidence type="ECO:0000256" key="6">
    <source>
        <dbReference type="ARBA" id="ARBA00022759"/>
    </source>
</evidence>
<feature type="compositionally biased region" description="Basic and acidic residues" evidence="12">
    <location>
        <begin position="617"/>
        <end position="638"/>
    </location>
</feature>
<keyword evidence="9 11" id="KW-0175">Coiled coil</keyword>
<dbReference type="GO" id="GO:0036503">
    <property type="term" value="P:ERAD pathway"/>
    <property type="evidence" value="ECO:0007669"/>
    <property type="project" value="TreeGrafter"/>
</dbReference>
<feature type="active site" evidence="10">
    <location>
        <position position="271"/>
    </location>
</feature>
<evidence type="ECO:0000256" key="4">
    <source>
        <dbReference type="ARBA" id="ARBA00022722"/>
    </source>
</evidence>
<evidence type="ECO:0000256" key="5">
    <source>
        <dbReference type="ARBA" id="ARBA00022737"/>
    </source>
</evidence>
<comment type="subcellular location">
    <subcellularLocation>
        <location evidence="1">Cytoplasm</location>
    </subcellularLocation>
</comment>
<keyword evidence="6 10" id="KW-0255">Endonuclease</keyword>
<feature type="region of interest" description="Disordered" evidence="12">
    <location>
        <begin position="606"/>
        <end position="638"/>
    </location>
</feature>
<keyword evidence="5" id="KW-0677">Repeat</keyword>
<keyword evidence="3 10" id="KW-0963">Cytoplasm</keyword>
<evidence type="ECO:0000256" key="8">
    <source>
        <dbReference type="ARBA" id="ARBA00023043"/>
    </source>
</evidence>
<proteinExistence type="inferred from homology"/>